<feature type="domain" description="POTRA" evidence="8">
    <location>
        <begin position="305"/>
        <end position="389"/>
    </location>
</feature>
<comment type="caution">
    <text evidence="9">The sequence shown here is derived from an EMBL/GenBank/DDBJ whole genome shotgun (WGS) entry which is preliminary data.</text>
</comment>
<dbReference type="InterPro" id="IPR034746">
    <property type="entry name" value="POTRA"/>
</dbReference>
<keyword evidence="10" id="KW-1185">Reference proteome</keyword>
<dbReference type="InterPro" id="IPR000184">
    <property type="entry name" value="Bac_surfAg_D15"/>
</dbReference>
<evidence type="ECO:0000256" key="7">
    <source>
        <dbReference type="ARBA" id="ARBA00023237"/>
    </source>
</evidence>
<organism evidence="9 10">
    <name type="scientific">Psychroflexus maritimus</name>
    <dbReference type="NCBI Taxonomy" id="2714865"/>
    <lineage>
        <taxon>Bacteria</taxon>
        <taxon>Pseudomonadati</taxon>
        <taxon>Bacteroidota</taxon>
        <taxon>Flavobacteriia</taxon>
        <taxon>Flavobacteriales</taxon>
        <taxon>Flavobacteriaceae</taxon>
        <taxon>Psychroflexus</taxon>
    </lineage>
</organism>
<sequence>MMQFIITKKEKEDLERLVNNFNKMRLSKWLIALFFLAISSSIFAQDKGIGDAKKYTLGSIQVTGSTTYNETTVIAFTGLKKGEEIYLPGERLSQVINKLWNLGLFSDVNFYIADIKGNTVDLELEINEVPKLNEVKIRGIKKRKQEELQKELKLKKGTKLTESFLANTKNALTNKYRKKGYLNVDPIISTRQIKDSLDNVLGEDMVINIKRGEKVKVSQIQVNGNEAFSDRKIRRFMKNTKQKNFFRIFKRSKYIPEDFKEDKQRVVEKLKENGYRDARIVSDTMFPTSEKTVEVQLEVNEGNQYYFGEVTFLGNSVYSDQELASLLAIRKGDPYNGPLLDEKITGGPKQKENITDLYQDNGYLFSRVVPVETKVYNDTIDFEIRIVEGKIAYFDNVTVKGNDRTHDHVAYRNVRTFPGEQYSKQAIMRTARELSQLGYFNPEGIKPDLKNVDPSAGTVDVEFEVEEQGASQIQLQGGYGGGGFIGTLGLSFNNFSLRGIGDKDAWKPLPMGDGQQLSLRAQASIAFRNYSLTFVEPWLGGRKPVQLSVSLSQTEQFLFDPFTRRADNSRSFSITGINVGLGKQLRIPDEYFFLSANVGYQHFNLNNYNVGLFRFPDGYSNNLSFTFALRRDNTCCNPIFPKSGSRFNISAKLTPPYSMFNGVDYKSLSEERNIALEENDEEALARIDQQRFDWLEFYKVKFQGEWFNKIAGDLILRKNIEFGFLGAYNDDRGIPPFERFFVGGDGLAGFAMDGREIIALRGYPNQSIIPRRRTEVTQESFNDGATIYNKFTLELRYPITLNPSASIFGLTFFEAGSAFDSFDNYSPFDLSRSAGAGLRIFMPQFGLLGIDFGYGFDPIPGSNTGANGWETHFIIGQQF</sequence>
<evidence type="ECO:0000256" key="6">
    <source>
        <dbReference type="ARBA" id="ARBA00023136"/>
    </source>
</evidence>
<dbReference type="Gene3D" id="2.40.160.50">
    <property type="entry name" value="membrane protein fhac: a member of the omp85/tpsb transporter family"/>
    <property type="match status" value="1"/>
</dbReference>
<evidence type="ECO:0000256" key="1">
    <source>
        <dbReference type="ARBA" id="ARBA00004370"/>
    </source>
</evidence>
<dbReference type="InterPro" id="IPR010827">
    <property type="entry name" value="BamA/TamA_POTRA"/>
</dbReference>
<keyword evidence="7" id="KW-0998">Cell outer membrane</keyword>
<reference evidence="9" key="1">
    <citation type="submission" date="2020-03" db="EMBL/GenBank/DDBJ databases">
        <title>Psychroflexus Maritimus sp. nov., isolate from marine sediment.</title>
        <authorList>
            <person name="Zhong Y.-L."/>
        </authorList>
    </citation>
    <scope>NUCLEOTIDE SEQUENCE</scope>
    <source>
        <strain evidence="9">C1</strain>
    </source>
</reference>
<name>A0A967AJK3_9FLAO</name>
<dbReference type="InterPro" id="IPR039910">
    <property type="entry name" value="D15-like"/>
</dbReference>
<evidence type="ECO:0000259" key="8">
    <source>
        <dbReference type="PROSITE" id="PS51779"/>
    </source>
</evidence>
<dbReference type="Proteomes" id="UP000643701">
    <property type="component" value="Unassembled WGS sequence"/>
</dbReference>
<keyword evidence="6" id="KW-0472">Membrane</keyword>
<dbReference type="Gene3D" id="3.10.20.310">
    <property type="entry name" value="membrane protein fhac"/>
    <property type="match status" value="5"/>
</dbReference>
<dbReference type="AlphaFoldDB" id="A0A967AJK3"/>
<evidence type="ECO:0000256" key="5">
    <source>
        <dbReference type="ARBA" id="ARBA00022737"/>
    </source>
</evidence>
<evidence type="ECO:0000256" key="2">
    <source>
        <dbReference type="ARBA" id="ARBA00022452"/>
    </source>
</evidence>
<dbReference type="InterPro" id="IPR023707">
    <property type="entry name" value="OM_assembly_BamA"/>
</dbReference>
<feature type="domain" description="POTRA" evidence="8">
    <location>
        <begin position="215"/>
        <end position="302"/>
    </location>
</feature>
<dbReference type="Pfam" id="PF01103">
    <property type="entry name" value="Omp85"/>
    <property type="match status" value="1"/>
</dbReference>
<dbReference type="GO" id="GO:0071709">
    <property type="term" value="P:membrane assembly"/>
    <property type="evidence" value="ECO:0007669"/>
    <property type="project" value="InterPro"/>
</dbReference>
<evidence type="ECO:0000256" key="3">
    <source>
        <dbReference type="ARBA" id="ARBA00022692"/>
    </source>
</evidence>
<dbReference type="PANTHER" id="PTHR12815:SF47">
    <property type="entry name" value="TRANSLOCATION AND ASSEMBLY MODULE SUBUNIT TAMA"/>
    <property type="match status" value="1"/>
</dbReference>
<feature type="domain" description="POTRA" evidence="8">
    <location>
        <begin position="130"/>
        <end position="212"/>
    </location>
</feature>
<dbReference type="PIRSF" id="PIRSF006076">
    <property type="entry name" value="OM_assembly_OMP85"/>
    <property type="match status" value="1"/>
</dbReference>
<gene>
    <name evidence="9" type="ORF">G7034_09540</name>
</gene>
<comment type="subcellular location">
    <subcellularLocation>
        <location evidence="1">Membrane</location>
    </subcellularLocation>
</comment>
<dbReference type="PROSITE" id="PS51779">
    <property type="entry name" value="POTRA"/>
    <property type="match status" value="3"/>
</dbReference>
<evidence type="ECO:0000256" key="4">
    <source>
        <dbReference type="ARBA" id="ARBA00022729"/>
    </source>
</evidence>
<accession>A0A967AJK3</accession>
<dbReference type="GO" id="GO:0019867">
    <property type="term" value="C:outer membrane"/>
    <property type="evidence" value="ECO:0007669"/>
    <property type="project" value="InterPro"/>
</dbReference>
<keyword evidence="5" id="KW-0677">Repeat</keyword>
<dbReference type="PANTHER" id="PTHR12815">
    <property type="entry name" value="SORTING AND ASSEMBLY MACHINERY SAMM50 PROTEIN FAMILY MEMBER"/>
    <property type="match status" value="1"/>
</dbReference>
<evidence type="ECO:0000313" key="10">
    <source>
        <dbReference type="Proteomes" id="UP000643701"/>
    </source>
</evidence>
<dbReference type="EMBL" id="JAANAS010000072">
    <property type="protein sequence ID" value="NGZ90495.1"/>
    <property type="molecule type" value="Genomic_DNA"/>
</dbReference>
<evidence type="ECO:0000313" key="9">
    <source>
        <dbReference type="EMBL" id="NGZ90495.1"/>
    </source>
</evidence>
<keyword evidence="3" id="KW-0812">Transmembrane</keyword>
<keyword evidence="2" id="KW-1134">Transmembrane beta strand</keyword>
<proteinExistence type="predicted"/>
<dbReference type="Pfam" id="PF07244">
    <property type="entry name" value="POTRA"/>
    <property type="match status" value="4"/>
</dbReference>
<keyword evidence="4" id="KW-0732">Signal</keyword>
<protein>
    <submittedName>
        <fullName evidence="9">BamA/TamA family outer membrane protein</fullName>
    </submittedName>
</protein>